<dbReference type="Pfam" id="PF00144">
    <property type="entry name" value="Beta-lactamase"/>
    <property type="match status" value="1"/>
</dbReference>
<dbReference type="PANTHER" id="PTHR43319">
    <property type="entry name" value="BETA-LACTAMASE-RELATED"/>
    <property type="match status" value="1"/>
</dbReference>
<dbReference type="InterPro" id="IPR052907">
    <property type="entry name" value="Beta-lactamase/esterase"/>
</dbReference>
<dbReference type="SUPFAM" id="SSF56601">
    <property type="entry name" value="beta-lactamase/transpeptidase-like"/>
    <property type="match status" value="1"/>
</dbReference>
<evidence type="ECO:0000313" key="2">
    <source>
        <dbReference type="EMBL" id="MBB6038419.1"/>
    </source>
</evidence>
<name>A0A841G166_9ACTN</name>
<dbReference type="Gene3D" id="3.40.710.10">
    <property type="entry name" value="DD-peptidase/beta-lactamase superfamily"/>
    <property type="match status" value="1"/>
</dbReference>
<protein>
    <submittedName>
        <fullName evidence="2">CubicO group peptidase (Beta-lactamase class C family)</fullName>
    </submittedName>
</protein>
<dbReference type="EMBL" id="JACHGT010000016">
    <property type="protein sequence ID" value="MBB6038419.1"/>
    <property type="molecule type" value="Genomic_DNA"/>
</dbReference>
<gene>
    <name evidence="2" type="ORF">HNR73_006302</name>
</gene>
<dbReference type="AlphaFoldDB" id="A0A841G166"/>
<proteinExistence type="predicted"/>
<evidence type="ECO:0000313" key="3">
    <source>
        <dbReference type="Proteomes" id="UP000548476"/>
    </source>
</evidence>
<sequence>MTTTEVHGTVAAGYEKVRDAFTTAVTAEEDLGAQLAVYAEGKPVVDLWSGPGVDGDSLFINYSSAKGAAHLVAALLVQDGAIDLDATVAGHWPEFAAEGKGRVTFRELIAHRAGLIGVDGGFTVAELADDRALAARLAGQKPYWEPGTGFGYHAYVIGALTGEVIRRVTGRTIQEWYEERIRVPYGLDYHLGLPSELEARFVPVEEMRETPPAGPDPQSLTGIAFNLNHPEPTSLVDYGNSRLVHAGGPTSSGGVGNARGLARMYAATLSEVDGRERLLRPETIAEFAGISMTGTDLVTGQPDHFGLGFEAVAARYTAVGPDAFGHSGATGSYSLADPRSGVGYSYLRNRFSAGGGGGSPENGEILRAVVEAAG</sequence>
<dbReference type="PANTHER" id="PTHR43319:SF3">
    <property type="entry name" value="BETA-LACTAMASE-RELATED DOMAIN-CONTAINING PROTEIN"/>
    <property type="match status" value="1"/>
</dbReference>
<comment type="caution">
    <text evidence="2">The sequence shown here is derived from an EMBL/GenBank/DDBJ whole genome shotgun (WGS) entry which is preliminary data.</text>
</comment>
<accession>A0A841G166</accession>
<dbReference type="RefSeq" id="WP_184791211.1">
    <property type="nucleotide sequence ID" value="NZ_BONT01000010.1"/>
</dbReference>
<dbReference type="InterPro" id="IPR012338">
    <property type="entry name" value="Beta-lactam/transpept-like"/>
</dbReference>
<dbReference type="InterPro" id="IPR001466">
    <property type="entry name" value="Beta-lactam-related"/>
</dbReference>
<evidence type="ECO:0000259" key="1">
    <source>
        <dbReference type="Pfam" id="PF00144"/>
    </source>
</evidence>
<keyword evidence="3" id="KW-1185">Reference proteome</keyword>
<organism evidence="2 3">
    <name type="scientific">Phytomonospora endophytica</name>
    <dbReference type="NCBI Taxonomy" id="714109"/>
    <lineage>
        <taxon>Bacteria</taxon>
        <taxon>Bacillati</taxon>
        <taxon>Actinomycetota</taxon>
        <taxon>Actinomycetes</taxon>
        <taxon>Micromonosporales</taxon>
        <taxon>Micromonosporaceae</taxon>
        <taxon>Phytomonospora</taxon>
    </lineage>
</organism>
<feature type="domain" description="Beta-lactamase-related" evidence="1">
    <location>
        <begin position="25"/>
        <end position="352"/>
    </location>
</feature>
<reference evidence="2 3" key="1">
    <citation type="submission" date="2020-08" db="EMBL/GenBank/DDBJ databases">
        <title>Genomic Encyclopedia of Type Strains, Phase IV (KMG-IV): sequencing the most valuable type-strain genomes for metagenomic binning, comparative biology and taxonomic classification.</title>
        <authorList>
            <person name="Goeker M."/>
        </authorList>
    </citation>
    <scope>NUCLEOTIDE SEQUENCE [LARGE SCALE GENOMIC DNA]</scope>
    <source>
        <strain evidence="2 3">YIM 65646</strain>
    </source>
</reference>
<dbReference type="Proteomes" id="UP000548476">
    <property type="component" value="Unassembled WGS sequence"/>
</dbReference>